<evidence type="ECO:0000256" key="8">
    <source>
        <dbReference type="ARBA" id="ARBA00022840"/>
    </source>
</evidence>
<evidence type="ECO:0000313" key="12">
    <source>
        <dbReference type="Proteomes" id="UP001596415"/>
    </source>
</evidence>
<dbReference type="EMBL" id="JBHTBN010000002">
    <property type="protein sequence ID" value="MFC7357264.1"/>
    <property type="molecule type" value="Genomic_DNA"/>
</dbReference>
<evidence type="ECO:0000256" key="1">
    <source>
        <dbReference type="ARBA" id="ARBA00004496"/>
    </source>
</evidence>
<reference evidence="12" key="1">
    <citation type="journal article" date="2019" name="Int. J. Syst. Evol. Microbiol.">
        <title>The Global Catalogue of Microorganisms (GCM) 10K type strain sequencing project: providing services to taxonomists for standard genome sequencing and annotation.</title>
        <authorList>
            <consortium name="The Broad Institute Genomics Platform"/>
            <consortium name="The Broad Institute Genome Sequencing Center for Infectious Disease"/>
            <person name="Wu L."/>
            <person name="Ma J."/>
        </authorList>
    </citation>
    <scope>NUCLEOTIDE SEQUENCE [LARGE SCALE GENOMIC DNA]</scope>
    <source>
        <strain evidence="12">CGMCC 1.16306</strain>
    </source>
</reference>
<dbReference type="SUPFAM" id="SSF52540">
    <property type="entry name" value="P-loop containing nucleoside triphosphate hydrolases"/>
    <property type="match status" value="1"/>
</dbReference>
<protein>
    <recommendedName>
        <fullName evidence="3">tRNA threonylcarbamoyladenosine biosynthesis protein TsaE</fullName>
    </recommendedName>
    <alternativeName>
        <fullName evidence="10">t(6)A37 threonylcarbamoyladenosine biosynthesis protein TsaE</fullName>
    </alternativeName>
</protein>
<dbReference type="PANTHER" id="PTHR33540:SF2">
    <property type="entry name" value="TRNA THREONYLCARBAMOYLADENOSINE BIOSYNTHESIS PROTEIN TSAE"/>
    <property type="match status" value="1"/>
</dbReference>
<dbReference type="Pfam" id="PF02367">
    <property type="entry name" value="TsaE"/>
    <property type="match status" value="1"/>
</dbReference>
<keyword evidence="8" id="KW-0067">ATP-binding</keyword>
<name>A0ABW2MSL7_9FLAO</name>
<dbReference type="InterPro" id="IPR003442">
    <property type="entry name" value="T6A_TsaE"/>
</dbReference>
<dbReference type="Gene3D" id="3.40.50.300">
    <property type="entry name" value="P-loop containing nucleotide triphosphate hydrolases"/>
    <property type="match status" value="1"/>
</dbReference>
<evidence type="ECO:0000256" key="4">
    <source>
        <dbReference type="ARBA" id="ARBA00022490"/>
    </source>
</evidence>
<dbReference type="PANTHER" id="PTHR33540">
    <property type="entry name" value="TRNA THREONYLCARBAMOYLADENOSINE BIOSYNTHESIS PROTEIN TSAE"/>
    <property type="match status" value="1"/>
</dbReference>
<evidence type="ECO:0000256" key="7">
    <source>
        <dbReference type="ARBA" id="ARBA00022741"/>
    </source>
</evidence>
<keyword evidence="6" id="KW-0479">Metal-binding</keyword>
<evidence type="ECO:0000256" key="10">
    <source>
        <dbReference type="ARBA" id="ARBA00032441"/>
    </source>
</evidence>
<keyword evidence="7" id="KW-0547">Nucleotide-binding</keyword>
<gene>
    <name evidence="11" type="primary">tsaE</name>
    <name evidence="11" type="ORF">ACFQO1_06170</name>
</gene>
<dbReference type="InterPro" id="IPR027417">
    <property type="entry name" value="P-loop_NTPase"/>
</dbReference>
<accession>A0ABW2MSL7</accession>
<evidence type="ECO:0000256" key="2">
    <source>
        <dbReference type="ARBA" id="ARBA00007599"/>
    </source>
</evidence>
<evidence type="ECO:0000313" key="11">
    <source>
        <dbReference type="EMBL" id="MFC7357264.1"/>
    </source>
</evidence>
<sequence length="137" mass="15564">MTVTYKIEHLPEVAEQLLAANKNKNILFYGEMGVGKTTLIKEVAKSLGVLDTISSPTFSIVNEYALPEGKLFHFDFYRIEDEEEAMDIGVEEYFSSGHWNFIEWPDHIATLLPDTYTKVTLVKNHNGTRTLNVLPVN</sequence>
<dbReference type="Proteomes" id="UP001596415">
    <property type="component" value="Unassembled WGS sequence"/>
</dbReference>
<evidence type="ECO:0000256" key="9">
    <source>
        <dbReference type="ARBA" id="ARBA00022842"/>
    </source>
</evidence>
<comment type="caution">
    <text evidence="11">The sequence shown here is derived from an EMBL/GenBank/DDBJ whole genome shotgun (WGS) entry which is preliminary data.</text>
</comment>
<keyword evidence="4" id="KW-0963">Cytoplasm</keyword>
<evidence type="ECO:0000256" key="5">
    <source>
        <dbReference type="ARBA" id="ARBA00022694"/>
    </source>
</evidence>
<organism evidence="11 12">
    <name type="scientific">Jejudonia soesokkakensis</name>
    <dbReference type="NCBI Taxonomy" id="1323432"/>
    <lineage>
        <taxon>Bacteria</taxon>
        <taxon>Pseudomonadati</taxon>
        <taxon>Bacteroidota</taxon>
        <taxon>Flavobacteriia</taxon>
        <taxon>Flavobacteriales</taxon>
        <taxon>Flavobacteriaceae</taxon>
        <taxon>Jejudonia</taxon>
    </lineage>
</organism>
<keyword evidence="9" id="KW-0460">Magnesium</keyword>
<dbReference type="RefSeq" id="WP_380217110.1">
    <property type="nucleotide sequence ID" value="NZ_JBHTBN010000002.1"/>
</dbReference>
<dbReference type="NCBIfam" id="TIGR00150">
    <property type="entry name" value="T6A_YjeE"/>
    <property type="match status" value="1"/>
</dbReference>
<keyword evidence="12" id="KW-1185">Reference proteome</keyword>
<evidence type="ECO:0000256" key="6">
    <source>
        <dbReference type="ARBA" id="ARBA00022723"/>
    </source>
</evidence>
<evidence type="ECO:0000256" key="3">
    <source>
        <dbReference type="ARBA" id="ARBA00019010"/>
    </source>
</evidence>
<comment type="subcellular location">
    <subcellularLocation>
        <location evidence="1">Cytoplasm</location>
    </subcellularLocation>
</comment>
<keyword evidence="5" id="KW-0819">tRNA processing</keyword>
<comment type="similarity">
    <text evidence="2">Belongs to the TsaE family.</text>
</comment>
<proteinExistence type="inferred from homology"/>